<evidence type="ECO:0000313" key="3">
    <source>
        <dbReference type="Proteomes" id="UP000220768"/>
    </source>
</evidence>
<accession>A0A2A6J2W1</accession>
<reference evidence="2 3" key="1">
    <citation type="submission" date="2017-09" db="EMBL/GenBank/DDBJ databases">
        <title>Comparative genomics of rhizobia isolated from Phaseolus vulgaris in China.</title>
        <authorList>
            <person name="Tong W."/>
        </authorList>
    </citation>
    <scope>NUCLEOTIDE SEQUENCE [LARGE SCALE GENOMIC DNA]</scope>
    <source>
        <strain evidence="2 3">C5</strain>
    </source>
</reference>
<feature type="transmembrane region" description="Helical" evidence="1">
    <location>
        <begin position="89"/>
        <end position="106"/>
    </location>
</feature>
<dbReference type="AlphaFoldDB" id="A0A2A6J2W1"/>
<sequence>MGGFSLFHWLIILIPVGVALFFVSRKPLVGPNRFGGRPPAMGFGQAIGSFFKNYVNFSGRASRSEFWYSVLFFFLVAIALLVVDRSETLSWIWSLATFLPGIAVAARRLHDINRSGWWQLLGLVPLIGSVVVLAWYCRASTVDESREAVFA</sequence>
<dbReference type="Pfam" id="PF05656">
    <property type="entry name" value="DUF805"/>
    <property type="match status" value="1"/>
</dbReference>
<dbReference type="Proteomes" id="UP000220768">
    <property type="component" value="Unassembled WGS sequence"/>
</dbReference>
<dbReference type="EMBL" id="NWSV01000046">
    <property type="protein sequence ID" value="PDT00197.1"/>
    <property type="molecule type" value="Genomic_DNA"/>
</dbReference>
<feature type="transmembrane region" description="Helical" evidence="1">
    <location>
        <begin position="66"/>
        <end position="83"/>
    </location>
</feature>
<evidence type="ECO:0000313" key="2">
    <source>
        <dbReference type="EMBL" id="PDT00197.1"/>
    </source>
</evidence>
<comment type="caution">
    <text evidence="2">The sequence shown here is derived from an EMBL/GenBank/DDBJ whole genome shotgun (WGS) entry which is preliminary data.</text>
</comment>
<gene>
    <name evidence="2" type="ORF">CO666_31985</name>
</gene>
<dbReference type="RefSeq" id="WP_097615908.1">
    <property type="nucleotide sequence ID" value="NZ_NWSV01000046.1"/>
</dbReference>
<organism evidence="2 3">
    <name type="scientific">Rhizobium chutanense</name>
    <dbReference type="NCBI Taxonomy" id="2035448"/>
    <lineage>
        <taxon>Bacteria</taxon>
        <taxon>Pseudomonadati</taxon>
        <taxon>Pseudomonadota</taxon>
        <taxon>Alphaproteobacteria</taxon>
        <taxon>Hyphomicrobiales</taxon>
        <taxon>Rhizobiaceae</taxon>
        <taxon>Rhizobium/Agrobacterium group</taxon>
        <taxon>Rhizobium</taxon>
    </lineage>
</organism>
<proteinExistence type="predicted"/>
<keyword evidence="1" id="KW-0472">Membrane</keyword>
<feature type="transmembrane region" description="Helical" evidence="1">
    <location>
        <begin position="6"/>
        <end position="23"/>
    </location>
</feature>
<keyword evidence="3" id="KW-1185">Reference proteome</keyword>
<dbReference type="PANTHER" id="PTHR34980">
    <property type="entry name" value="INNER MEMBRANE PROTEIN-RELATED-RELATED"/>
    <property type="match status" value="1"/>
</dbReference>
<dbReference type="PANTHER" id="PTHR34980:SF2">
    <property type="entry name" value="INNER MEMBRANE PROTEIN YHAH-RELATED"/>
    <property type="match status" value="1"/>
</dbReference>
<feature type="transmembrane region" description="Helical" evidence="1">
    <location>
        <begin position="118"/>
        <end position="136"/>
    </location>
</feature>
<dbReference type="GO" id="GO:0005886">
    <property type="term" value="C:plasma membrane"/>
    <property type="evidence" value="ECO:0007669"/>
    <property type="project" value="TreeGrafter"/>
</dbReference>
<keyword evidence="1" id="KW-1133">Transmembrane helix</keyword>
<evidence type="ECO:0000256" key="1">
    <source>
        <dbReference type="SAM" id="Phobius"/>
    </source>
</evidence>
<dbReference type="InterPro" id="IPR008523">
    <property type="entry name" value="DUF805"/>
</dbReference>
<keyword evidence="1" id="KW-0812">Transmembrane</keyword>
<protein>
    <recommendedName>
        <fullName evidence="4">DUF805 domain-containing protein</fullName>
    </recommendedName>
</protein>
<evidence type="ECO:0008006" key="4">
    <source>
        <dbReference type="Google" id="ProtNLM"/>
    </source>
</evidence>
<name>A0A2A6J2W1_9HYPH</name>